<evidence type="ECO:0000256" key="2">
    <source>
        <dbReference type="ARBA" id="ARBA00022737"/>
    </source>
</evidence>
<evidence type="ECO:0000313" key="7">
    <source>
        <dbReference type="Proteomes" id="UP000317171"/>
    </source>
</evidence>
<dbReference type="Pfam" id="PF00400">
    <property type="entry name" value="WD40"/>
    <property type="match status" value="5"/>
</dbReference>
<dbReference type="PRINTS" id="PR00320">
    <property type="entry name" value="GPROTEINBRPT"/>
</dbReference>
<dbReference type="PROSITE" id="PS50294">
    <property type="entry name" value="WD_REPEATS_REGION"/>
    <property type="match status" value="3"/>
</dbReference>
<dbReference type="RefSeq" id="WP_145218688.1">
    <property type="nucleotide sequence ID" value="NZ_CP036269.1"/>
</dbReference>
<keyword evidence="1 3" id="KW-0853">WD repeat</keyword>
<feature type="chain" id="PRO_5021739259" evidence="4">
    <location>
        <begin position="27"/>
        <end position="964"/>
    </location>
</feature>
<dbReference type="GO" id="GO:0009055">
    <property type="term" value="F:electron transfer activity"/>
    <property type="evidence" value="ECO:0007669"/>
    <property type="project" value="InterPro"/>
</dbReference>
<feature type="domain" description="Cytochrome C Planctomycete-type" evidence="5">
    <location>
        <begin position="45"/>
        <end position="102"/>
    </location>
</feature>
<dbReference type="SUPFAM" id="SSF46626">
    <property type="entry name" value="Cytochrome c"/>
    <property type="match status" value="1"/>
</dbReference>
<dbReference type="Gene3D" id="2.130.10.10">
    <property type="entry name" value="YVTN repeat-like/Quinoprotein amine dehydrogenase"/>
    <property type="match status" value="2"/>
</dbReference>
<dbReference type="AlphaFoldDB" id="A0A517RIT6"/>
<evidence type="ECO:0000256" key="4">
    <source>
        <dbReference type="SAM" id="SignalP"/>
    </source>
</evidence>
<dbReference type="Proteomes" id="UP000317171">
    <property type="component" value="Chromosome"/>
</dbReference>
<dbReference type="Gene3D" id="1.10.760.10">
    <property type="entry name" value="Cytochrome c-like domain"/>
    <property type="match status" value="1"/>
</dbReference>
<dbReference type="CDD" id="cd00200">
    <property type="entry name" value="WD40"/>
    <property type="match status" value="1"/>
</dbReference>
<dbReference type="InterPro" id="IPR036322">
    <property type="entry name" value="WD40_repeat_dom_sf"/>
</dbReference>
<dbReference type="PANTHER" id="PTHR14604:SF3">
    <property type="entry name" value="SPERM-ASSOCIATED ANTIGEN 16 PROTEIN"/>
    <property type="match status" value="1"/>
</dbReference>
<proteinExistence type="predicted"/>
<name>A0A517RIT6_9PLAN</name>
<evidence type="ECO:0000256" key="3">
    <source>
        <dbReference type="PROSITE-ProRule" id="PRU00221"/>
    </source>
</evidence>
<dbReference type="InterPro" id="IPR050995">
    <property type="entry name" value="WD-F-box_domain-protein"/>
</dbReference>
<dbReference type="InterPro" id="IPR015943">
    <property type="entry name" value="WD40/YVTN_repeat-like_dom_sf"/>
</dbReference>
<protein>
    <submittedName>
        <fullName evidence="6">Translocation protein TolB</fullName>
    </submittedName>
</protein>
<feature type="repeat" description="WD" evidence="3">
    <location>
        <begin position="324"/>
        <end position="356"/>
    </location>
</feature>
<dbReference type="OrthoDB" id="226265at2"/>
<dbReference type="PROSITE" id="PS00678">
    <property type="entry name" value="WD_REPEATS_1"/>
    <property type="match status" value="1"/>
</dbReference>
<accession>A0A517RIT6</accession>
<dbReference type="Pfam" id="PF07635">
    <property type="entry name" value="PSCyt1"/>
    <property type="match status" value="1"/>
</dbReference>
<keyword evidence="2" id="KW-0677">Repeat</keyword>
<dbReference type="InterPro" id="IPR011429">
    <property type="entry name" value="Cyt_c_Planctomycete-type"/>
</dbReference>
<reference evidence="6 7" key="1">
    <citation type="submission" date="2019-02" db="EMBL/GenBank/DDBJ databases">
        <title>Deep-cultivation of Planctomycetes and their phenomic and genomic characterization uncovers novel biology.</title>
        <authorList>
            <person name="Wiegand S."/>
            <person name="Jogler M."/>
            <person name="Boedeker C."/>
            <person name="Pinto D."/>
            <person name="Vollmers J."/>
            <person name="Rivas-Marin E."/>
            <person name="Kohn T."/>
            <person name="Peeters S.H."/>
            <person name="Heuer A."/>
            <person name="Rast P."/>
            <person name="Oberbeckmann S."/>
            <person name="Bunk B."/>
            <person name="Jeske O."/>
            <person name="Meyerdierks A."/>
            <person name="Storesund J.E."/>
            <person name="Kallscheuer N."/>
            <person name="Luecker S."/>
            <person name="Lage O.M."/>
            <person name="Pohl T."/>
            <person name="Merkel B.J."/>
            <person name="Hornburger P."/>
            <person name="Mueller R.-W."/>
            <person name="Bruemmer F."/>
            <person name="Labrenz M."/>
            <person name="Spormann A.M."/>
            <person name="Op den Camp H."/>
            <person name="Overmann J."/>
            <person name="Amann R."/>
            <person name="Jetten M.S.M."/>
            <person name="Mascher T."/>
            <person name="Medema M.H."/>
            <person name="Devos D.P."/>
            <person name="Kaster A.-K."/>
            <person name="Ovreas L."/>
            <person name="Rohde M."/>
            <person name="Galperin M.Y."/>
            <person name="Jogler C."/>
        </authorList>
    </citation>
    <scope>NUCLEOTIDE SEQUENCE [LARGE SCALE GENOMIC DNA]</scope>
    <source>
        <strain evidence="6 7">Pan241w</strain>
    </source>
</reference>
<keyword evidence="7" id="KW-1185">Reference proteome</keyword>
<gene>
    <name evidence="6" type="ORF">Pan241w_38740</name>
</gene>
<evidence type="ECO:0000256" key="1">
    <source>
        <dbReference type="ARBA" id="ARBA00022574"/>
    </source>
</evidence>
<dbReference type="KEGG" id="gaz:Pan241w_38740"/>
<feature type="signal peptide" evidence="4">
    <location>
        <begin position="1"/>
        <end position="26"/>
    </location>
</feature>
<organism evidence="6 7">
    <name type="scientific">Gimesia alba</name>
    <dbReference type="NCBI Taxonomy" id="2527973"/>
    <lineage>
        <taxon>Bacteria</taxon>
        <taxon>Pseudomonadati</taxon>
        <taxon>Planctomycetota</taxon>
        <taxon>Planctomycetia</taxon>
        <taxon>Planctomycetales</taxon>
        <taxon>Planctomycetaceae</taxon>
        <taxon>Gimesia</taxon>
    </lineage>
</organism>
<dbReference type="GO" id="GO:0020037">
    <property type="term" value="F:heme binding"/>
    <property type="evidence" value="ECO:0007669"/>
    <property type="project" value="InterPro"/>
</dbReference>
<dbReference type="InterPro" id="IPR001680">
    <property type="entry name" value="WD40_rpt"/>
</dbReference>
<feature type="repeat" description="WD" evidence="3">
    <location>
        <begin position="231"/>
        <end position="272"/>
    </location>
</feature>
<dbReference type="InterPro" id="IPR019775">
    <property type="entry name" value="WD40_repeat_CS"/>
</dbReference>
<dbReference type="SUPFAM" id="SSF50978">
    <property type="entry name" value="WD40 repeat-like"/>
    <property type="match status" value="1"/>
</dbReference>
<dbReference type="InterPro" id="IPR020472">
    <property type="entry name" value="WD40_PAC1"/>
</dbReference>
<dbReference type="PROSITE" id="PS50082">
    <property type="entry name" value="WD_REPEATS_2"/>
    <property type="match status" value="4"/>
</dbReference>
<dbReference type="PANTHER" id="PTHR14604">
    <property type="entry name" value="WD40 REPEAT PF20"/>
    <property type="match status" value="1"/>
</dbReference>
<dbReference type="SMART" id="SM00320">
    <property type="entry name" value="WD40"/>
    <property type="match status" value="6"/>
</dbReference>
<dbReference type="InterPro" id="IPR036909">
    <property type="entry name" value="Cyt_c-like_dom_sf"/>
</dbReference>
<evidence type="ECO:0000259" key="5">
    <source>
        <dbReference type="Pfam" id="PF07635"/>
    </source>
</evidence>
<keyword evidence="4" id="KW-0732">Signal</keyword>
<feature type="repeat" description="WD" evidence="3">
    <location>
        <begin position="273"/>
        <end position="314"/>
    </location>
</feature>
<evidence type="ECO:0000313" key="6">
    <source>
        <dbReference type="EMBL" id="QDT43770.1"/>
    </source>
</evidence>
<dbReference type="EMBL" id="CP036269">
    <property type="protein sequence ID" value="QDT43770.1"/>
    <property type="molecule type" value="Genomic_DNA"/>
</dbReference>
<feature type="repeat" description="WD" evidence="3">
    <location>
        <begin position="363"/>
        <end position="404"/>
    </location>
</feature>
<dbReference type="Gene3D" id="2.60.120.380">
    <property type="match status" value="1"/>
</dbReference>
<sequence precursor="true">MLQLLSKTILLCSLILLIFPADSLQAAETQIDYSKQIAPLFRKYCEGCHSVDDAEGKFAIDSYAGLLKGGKHGPAVLPGDSKSSRLIRMITGEAKPVMPPEDSGEKLTSREITLLTEWVKQGAKGPSGKTPARRELMVPEIAPSKTVPKPIASLAWSPTNDFIAIARYSEVDLLSGASNKIVRTIKGLPGKVNSVRFSPDGQWLITSSGTTGLFGQADIWDVATGKKLKEFVGHRDVLYAAQISPDKKTLATGSYDQNIILWDIATGKQIRSLTGHNGAVFDLAFSPDSTTLASASADSTVKVWQVATGNRLDTRSQPLKEQVTVSFSPDGNSILAAGADNRIRKWKFVSRKSAKINPLIYARFAHENPVIQIIHSPDGKLLGSISDDLSLKIWDANQLQLLHVIENLPTIPTSVAFSPDSNTSIVGFSNGLLKRFPLPATLSAPTGKQQVAKTDATTSPLRKDTPQVIQIKEVEPNNQPAQATVLTSPAIVASGVIESTQQNKADVDLYRFESKAGQEWLIETNAARKKSKLDSKIEVLNAEGNQTPRILLQAVRDSYFTFRGKDSNILNDFRIQNWQEMELNEYLYANGEVVKLWLYPRGPDSGFNVYPGSGGKRYTYFGTSPITHALHEPCYIVEPHPVGTELPPNGLPVFTVYYENNDDGRRELGDDSRLIFKAPKDGVYYVRVSDVRSFQGKDFHYELTVRPRKPDFKVTLKGANPKVNAGSGKEFEVVAQRLDGFDGPIQVDLSDVPPGFHVTSPIIIQAGHDRAYGVISADPIAESEGPLVATRPDDARYTPIKVTAIATIAGVKQTHAVNSLGTVQLLPRPKLIIRMVSLEINPITVAGDNLEQIPDKPLELTIHPGETIAAKVLLLRNGYNGVVSFGREYAGRNLPHGVYVDNIGLNGLLLLDNQNERTFYLTAAKWVPETTRLFHLQAAQDGKQTSIPVLLHVKQRDKLAASSK</sequence>